<feature type="compositionally biased region" description="Basic and acidic residues" evidence="1">
    <location>
        <begin position="64"/>
        <end position="76"/>
    </location>
</feature>
<keyword evidence="3" id="KW-1185">Reference proteome</keyword>
<sequence length="188" mass="21434">SVLDQLHCHGFSPELMLISSSSWLASRMREMEALEKKDHRSLAKAKPLKPSYNYNAPSRHKRSKSDLEEKNAKDALHSSQKASHNHPKLVSFCPFSCAPDSANLRFFPFFVVSSRTLETQTLICRAKPTRESSPRLTRKTPSEKRLCSWRGTLTISKRCAAHWRKRWVPTLLRSLSPMRAQSSSPLTS</sequence>
<reference evidence="2" key="3">
    <citation type="journal article" date="2017" name="Nature">
        <title>Genome sequence of the progenitor of the wheat D genome Aegilops tauschii.</title>
        <authorList>
            <person name="Luo M.C."/>
            <person name="Gu Y.Q."/>
            <person name="Puiu D."/>
            <person name="Wang H."/>
            <person name="Twardziok S.O."/>
            <person name="Deal K.R."/>
            <person name="Huo N."/>
            <person name="Zhu T."/>
            <person name="Wang L."/>
            <person name="Wang Y."/>
            <person name="McGuire P.E."/>
            <person name="Liu S."/>
            <person name="Long H."/>
            <person name="Ramasamy R.K."/>
            <person name="Rodriguez J.C."/>
            <person name="Van S.L."/>
            <person name="Yuan L."/>
            <person name="Wang Z."/>
            <person name="Xia Z."/>
            <person name="Xiao L."/>
            <person name="Anderson O.D."/>
            <person name="Ouyang S."/>
            <person name="Liang Y."/>
            <person name="Zimin A.V."/>
            <person name="Pertea G."/>
            <person name="Qi P."/>
            <person name="Bennetzen J.L."/>
            <person name="Dai X."/>
            <person name="Dawson M.W."/>
            <person name="Muller H.G."/>
            <person name="Kugler K."/>
            <person name="Rivarola-Duarte L."/>
            <person name="Spannagl M."/>
            <person name="Mayer K.F.X."/>
            <person name="Lu F.H."/>
            <person name="Bevan M.W."/>
            <person name="Leroy P."/>
            <person name="Li P."/>
            <person name="You F.M."/>
            <person name="Sun Q."/>
            <person name="Liu Z."/>
            <person name="Lyons E."/>
            <person name="Wicker T."/>
            <person name="Salzberg S.L."/>
            <person name="Devos K.M."/>
            <person name="Dvorak J."/>
        </authorList>
    </citation>
    <scope>NUCLEOTIDE SEQUENCE [LARGE SCALE GENOMIC DNA]</scope>
    <source>
        <strain evidence="2">cv. AL8/78</strain>
    </source>
</reference>
<feature type="region of interest" description="Disordered" evidence="1">
    <location>
        <begin position="35"/>
        <end position="82"/>
    </location>
</feature>
<evidence type="ECO:0000313" key="3">
    <source>
        <dbReference type="Proteomes" id="UP000015105"/>
    </source>
</evidence>
<reference evidence="2" key="5">
    <citation type="journal article" date="2021" name="G3 (Bethesda)">
        <title>Aegilops tauschii genome assembly Aet v5.0 features greater sequence contiguity and improved annotation.</title>
        <authorList>
            <person name="Wang L."/>
            <person name="Zhu T."/>
            <person name="Rodriguez J.C."/>
            <person name="Deal K.R."/>
            <person name="Dubcovsky J."/>
            <person name="McGuire P.E."/>
            <person name="Lux T."/>
            <person name="Spannagl M."/>
            <person name="Mayer K.F.X."/>
            <person name="Baldrich P."/>
            <person name="Meyers B.C."/>
            <person name="Huo N."/>
            <person name="Gu Y.Q."/>
            <person name="Zhou H."/>
            <person name="Devos K.M."/>
            <person name="Bennetzen J.L."/>
            <person name="Unver T."/>
            <person name="Budak H."/>
            <person name="Gulick P.J."/>
            <person name="Galiba G."/>
            <person name="Kalapos B."/>
            <person name="Nelson D.R."/>
            <person name="Li P."/>
            <person name="You F.M."/>
            <person name="Luo M.C."/>
            <person name="Dvorak J."/>
        </authorList>
    </citation>
    <scope>NUCLEOTIDE SEQUENCE [LARGE SCALE GENOMIC DNA]</scope>
    <source>
        <strain evidence="2">cv. AL8/78</strain>
    </source>
</reference>
<reference evidence="2" key="4">
    <citation type="submission" date="2019-03" db="UniProtKB">
        <authorList>
            <consortium name="EnsemblPlants"/>
        </authorList>
    </citation>
    <scope>IDENTIFICATION</scope>
</reference>
<reference evidence="3" key="1">
    <citation type="journal article" date="2014" name="Science">
        <title>Ancient hybridizations among the ancestral genomes of bread wheat.</title>
        <authorList>
            <consortium name="International Wheat Genome Sequencing Consortium,"/>
            <person name="Marcussen T."/>
            <person name="Sandve S.R."/>
            <person name="Heier L."/>
            <person name="Spannagl M."/>
            <person name="Pfeifer M."/>
            <person name="Jakobsen K.S."/>
            <person name="Wulff B.B."/>
            <person name="Steuernagel B."/>
            <person name="Mayer K.F."/>
            <person name="Olsen O.A."/>
        </authorList>
    </citation>
    <scope>NUCLEOTIDE SEQUENCE [LARGE SCALE GENOMIC DNA]</scope>
    <source>
        <strain evidence="3">cv. AL8/78</strain>
    </source>
</reference>
<proteinExistence type="predicted"/>
<reference evidence="3" key="2">
    <citation type="journal article" date="2017" name="Nat. Plants">
        <title>The Aegilops tauschii genome reveals multiple impacts of transposons.</title>
        <authorList>
            <person name="Zhao G."/>
            <person name="Zou C."/>
            <person name="Li K."/>
            <person name="Wang K."/>
            <person name="Li T."/>
            <person name="Gao L."/>
            <person name="Zhang X."/>
            <person name="Wang H."/>
            <person name="Yang Z."/>
            <person name="Liu X."/>
            <person name="Jiang W."/>
            <person name="Mao L."/>
            <person name="Kong X."/>
            <person name="Jiao Y."/>
            <person name="Jia J."/>
        </authorList>
    </citation>
    <scope>NUCLEOTIDE SEQUENCE [LARGE SCALE GENOMIC DNA]</scope>
    <source>
        <strain evidence="3">cv. AL8/78</strain>
    </source>
</reference>
<dbReference type="Proteomes" id="UP000015105">
    <property type="component" value="Chromosome 2D"/>
</dbReference>
<evidence type="ECO:0000256" key="1">
    <source>
        <dbReference type="SAM" id="MobiDB-lite"/>
    </source>
</evidence>
<dbReference type="AlphaFoldDB" id="A0A453BNY5"/>
<evidence type="ECO:0000313" key="2">
    <source>
        <dbReference type="EnsemblPlants" id="AET2Gv20581300.15"/>
    </source>
</evidence>
<organism evidence="2 3">
    <name type="scientific">Aegilops tauschii subsp. strangulata</name>
    <name type="common">Goatgrass</name>
    <dbReference type="NCBI Taxonomy" id="200361"/>
    <lineage>
        <taxon>Eukaryota</taxon>
        <taxon>Viridiplantae</taxon>
        <taxon>Streptophyta</taxon>
        <taxon>Embryophyta</taxon>
        <taxon>Tracheophyta</taxon>
        <taxon>Spermatophyta</taxon>
        <taxon>Magnoliopsida</taxon>
        <taxon>Liliopsida</taxon>
        <taxon>Poales</taxon>
        <taxon>Poaceae</taxon>
        <taxon>BOP clade</taxon>
        <taxon>Pooideae</taxon>
        <taxon>Triticodae</taxon>
        <taxon>Triticeae</taxon>
        <taxon>Triticinae</taxon>
        <taxon>Aegilops</taxon>
    </lineage>
</organism>
<protein>
    <submittedName>
        <fullName evidence="2">Uncharacterized protein</fullName>
    </submittedName>
</protein>
<accession>A0A453BNY5</accession>
<dbReference type="EnsemblPlants" id="AET2Gv20581300.15">
    <property type="protein sequence ID" value="AET2Gv20581300.15"/>
    <property type="gene ID" value="AET2Gv20581300"/>
</dbReference>
<dbReference type="Gramene" id="AET2Gv20581300.15">
    <property type="protein sequence ID" value="AET2Gv20581300.15"/>
    <property type="gene ID" value="AET2Gv20581300"/>
</dbReference>
<name>A0A453BNY5_AEGTS</name>